<comment type="caution">
    <text evidence="3">The sequence shown here is derived from an EMBL/GenBank/DDBJ whole genome shotgun (WGS) entry which is preliminary data.</text>
</comment>
<dbReference type="InterPro" id="IPR000086">
    <property type="entry name" value="NUDIX_hydrolase_dom"/>
</dbReference>
<evidence type="ECO:0000313" key="4">
    <source>
        <dbReference type="Proteomes" id="UP000178486"/>
    </source>
</evidence>
<dbReference type="PROSITE" id="PS51462">
    <property type="entry name" value="NUDIX"/>
    <property type="match status" value="1"/>
</dbReference>
<evidence type="ECO:0000256" key="1">
    <source>
        <dbReference type="ARBA" id="ARBA00022801"/>
    </source>
</evidence>
<sequence>MKREFSAGGIVFRQQPTTVWLICQHSQHKGWVFPKGLIGDTKENETKEETAVREVKEETGIDGRIIKPLPSAVQYWYQCKKEKIFKTVYFFLMQYVDGDFSNHDHEMMDVRWATKKEVKEILTYENDRKAFDEALTLFEKLTINFLSP</sequence>
<dbReference type="Gene3D" id="3.90.79.10">
    <property type="entry name" value="Nucleoside Triphosphate Pyrophosphohydrolase"/>
    <property type="match status" value="1"/>
</dbReference>
<dbReference type="InterPro" id="IPR015797">
    <property type="entry name" value="NUDIX_hydrolase-like_dom_sf"/>
</dbReference>
<dbReference type="InterPro" id="IPR051325">
    <property type="entry name" value="Nudix_hydrolase_domain"/>
</dbReference>
<name>A0A1F7JHX8_9BACT</name>
<dbReference type="GO" id="GO:0006167">
    <property type="term" value="P:AMP biosynthetic process"/>
    <property type="evidence" value="ECO:0007669"/>
    <property type="project" value="TreeGrafter"/>
</dbReference>
<feature type="domain" description="Nudix hydrolase" evidence="2">
    <location>
        <begin position="2"/>
        <end position="135"/>
    </location>
</feature>
<dbReference type="PANTHER" id="PTHR21340">
    <property type="entry name" value="DIADENOSINE 5,5-P1,P4-TETRAPHOSPHATE PYROPHOSPHOHYDROLASE MUTT"/>
    <property type="match status" value="1"/>
</dbReference>
<dbReference type="GO" id="GO:0006754">
    <property type="term" value="P:ATP biosynthetic process"/>
    <property type="evidence" value="ECO:0007669"/>
    <property type="project" value="TreeGrafter"/>
</dbReference>
<dbReference type="EMBL" id="MGAU01000020">
    <property type="protein sequence ID" value="OGK55213.1"/>
    <property type="molecule type" value="Genomic_DNA"/>
</dbReference>
<dbReference type="PROSITE" id="PS00893">
    <property type="entry name" value="NUDIX_BOX"/>
    <property type="match status" value="1"/>
</dbReference>
<dbReference type="GO" id="GO:0004081">
    <property type="term" value="F:bis(5'-nucleosyl)-tetraphosphatase (asymmetrical) activity"/>
    <property type="evidence" value="ECO:0007669"/>
    <property type="project" value="TreeGrafter"/>
</dbReference>
<dbReference type="InterPro" id="IPR020084">
    <property type="entry name" value="NUDIX_hydrolase_CS"/>
</dbReference>
<dbReference type="AlphaFoldDB" id="A0A1F7JHX8"/>
<dbReference type="Pfam" id="PF00293">
    <property type="entry name" value="NUDIX"/>
    <property type="match status" value="1"/>
</dbReference>
<reference evidence="3 4" key="1">
    <citation type="journal article" date="2016" name="Nat. Commun.">
        <title>Thousands of microbial genomes shed light on interconnected biogeochemical processes in an aquifer system.</title>
        <authorList>
            <person name="Anantharaman K."/>
            <person name="Brown C.T."/>
            <person name="Hug L.A."/>
            <person name="Sharon I."/>
            <person name="Castelle C.J."/>
            <person name="Probst A.J."/>
            <person name="Thomas B.C."/>
            <person name="Singh A."/>
            <person name="Wilkins M.J."/>
            <person name="Karaoz U."/>
            <person name="Brodie E.L."/>
            <person name="Williams K.H."/>
            <person name="Hubbard S.S."/>
            <person name="Banfield J.F."/>
        </authorList>
    </citation>
    <scope>NUCLEOTIDE SEQUENCE [LARGE SCALE GENOMIC DNA]</scope>
</reference>
<dbReference type="CDD" id="cd03673">
    <property type="entry name" value="NUDIX_Ap6A_hydrolase"/>
    <property type="match status" value="1"/>
</dbReference>
<protein>
    <recommendedName>
        <fullName evidence="2">Nudix hydrolase domain-containing protein</fullName>
    </recommendedName>
</protein>
<gene>
    <name evidence="3" type="ORF">A3B56_03105</name>
</gene>
<dbReference type="PANTHER" id="PTHR21340:SF0">
    <property type="entry name" value="BIS(5'-NUCLEOSYL)-TETRAPHOSPHATASE [ASYMMETRICAL]"/>
    <property type="match status" value="1"/>
</dbReference>
<keyword evidence="1" id="KW-0378">Hydrolase</keyword>
<evidence type="ECO:0000259" key="2">
    <source>
        <dbReference type="PROSITE" id="PS51462"/>
    </source>
</evidence>
<accession>A0A1F7JHX8</accession>
<evidence type="ECO:0000313" key="3">
    <source>
        <dbReference type="EMBL" id="OGK55213.1"/>
    </source>
</evidence>
<dbReference type="Proteomes" id="UP000178486">
    <property type="component" value="Unassembled WGS sequence"/>
</dbReference>
<dbReference type="SUPFAM" id="SSF55811">
    <property type="entry name" value="Nudix"/>
    <property type="match status" value="1"/>
</dbReference>
<organism evidence="3 4">
    <name type="scientific">Candidatus Roizmanbacteria bacterium RIFCSPLOWO2_01_FULL_45_11</name>
    <dbReference type="NCBI Taxonomy" id="1802070"/>
    <lineage>
        <taxon>Bacteria</taxon>
        <taxon>Candidatus Roizmaniibacteriota</taxon>
    </lineage>
</organism>
<proteinExistence type="predicted"/>